<evidence type="ECO:0000256" key="2">
    <source>
        <dbReference type="SAM" id="SignalP"/>
    </source>
</evidence>
<sequence>MKRTLFSLMLSVPMIAVAVEPAPPVEPVDPAVAIEPACVPAAPATPAATTGASADAQVPASGQDLPATLPCVDTTAVAPPAEPAYVPKTAHDNSPYRFDMNQNGKRMTADEFDAWMQAKGIRVATGAPGTPSGHRSATQGTSAANPVTPAPDTRPTPPARDD</sequence>
<dbReference type="EMBL" id="BMKC01000001">
    <property type="protein sequence ID" value="GGA78275.1"/>
    <property type="molecule type" value="Genomic_DNA"/>
</dbReference>
<feature type="compositionally biased region" description="Pro residues" evidence="1">
    <location>
        <begin position="148"/>
        <end position="162"/>
    </location>
</feature>
<name>A0ABQ1HIV5_9GAMM</name>
<proteinExistence type="predicted"/>
<keyword evidence="4" id="KW-1185">Reference proteome</keyword>
<evidence type="ECO:0000313" key="3">
    <source>
        <dbReference type="EMBL" id="GGA78275.1"/>
    </source>
</evidence>
<comment type="caution">
    <text evidence="3">The sequence shown here is derived from an EMBL/GenBank/DDBJ whole genome shotgun (WGS) entry which is preliminary data.</text>
</comment>
<gene>
    <name evidence="3" type="ORF">GCM10011521_15800</name>
</gene>
<dbReference type="Proteomes" id="UP000623419">
    <property type="component" value="Unassembled WGS sequence"/>
</dbReference>
<feature type="compositionally biased region" description="Polar residues" evidence="1">
    <location>
        <begin position="133"/>
        <end position="145"/>
    </location>
</feature>
<reference evidence="4" key="1">
    <citation type="journal article" date="2019" name="Int. J. Syst. Evol. Microbiol.">
        <title>The Global Catalogue of Microorganisms (GCM) 10K type strain sequencing project: providing services to taxonomists for standard genome sequencing and annotation.</title>
        <authorList>
            <consortium name="The Broad Institute Genomics Platform"/>
            <consortium name="The Broad Institute Genome Sequencing Center for Infectious Disease"/>
            <person name="Wu L."/>
            <person name="Ma J."/>
        </authorList>
    </citation>
    <scope>NUCLEOTIDE SEQUENCE [LARGE SCALE GENOMIC DNA]</scope>
    <source>
        <strain evidence="4">CGMCC 1.15905</strain>
    </source>
</reference>
<evidence type="ECO:0000313" key="4">
    <source>
        <dbReference type="Proteomes" id="UP000623419"/>
    </source>
</evidence>
<feature type="signal peptide" evidence="2">
    <location>
        <begin position="1"/>
        <end position="18"/>
    </location>
</feature>
<keyword evidence="2" id="KW-0732">Signal</keyword>
<feature type="chain" id="PRO_5045361081" evidence="2">
    <location>
        <begin position="19"/>
        <end position="162"/>
    </location>
</feature>
<evidence type="ECO:0000256" key="1">
    <source>
        <dbReference type="SAM" id="MobiDB-lite"/>
    </source>
</evidence>
<dbReference type="RefSeq" id="WP_188663088.1">
    <property type="nucleotide sequence ID" value="NZ_BMKC01000001.1"/>
</dbReference>
<protein>
    <submittedName>
        <fullName evidence="3">Uncharacterized protein</fullName>
    </submittedName>
</protein>
<organism evidence="3 4">
    <name type="scientific">Arenimonas soli</name>
    <dbReference type="NCBI Taxonomy" id="2269504"/>
    <lineage>
        <taxon>Bacteria</taxon>
        <taxon>Pseudomonadati</taxon>
        <taxon>Pseudomonadota</taxon>
        <taxon>Gammaproteobacteria</taxon>
        <taxon>Lysobacterales</taxon>
        <taxon>Lysobacteraceae</taxon>
        <taxon>Arenimonas</taxon>
    </lineage>
</organism>
<feature type="region of interest" description="Disordered" evidence="1">
    <location>
        <begin position="123"/>
        <end position="162"/>
    </location>
</feature>
<accession>A0ABQ1HIV5</accession>